<name>A0ABD1VAT7_9LAMI</name>
<dbReference type="InterPro" id="IPR006868">
    <property type="entry name" value="DUF630"/>
</dbReference>
<feature type="domain" description="DUF632" evidence="2">
    <location>
        <begin position="334"/>
        <end position="662"/>
    </location>
</feature>
<dbReference type="Proteomes" id="UP001604336">
    <property type="component" value="Unassembled WGS sequence"/>
</dbReference>
<gene>
    <name evidence="4" type="ORF">Adt_07817</name>
</gene>
<dbReference type="Pfam" id="PF04782">
    <property type="entry name" value="DUF632"/>
    <property type="match status" value="1"/>
</dbReference>
<reference evidence="5" key="1">
    <citation type="submission" date="2024-07" db="EMBL/GenBank/DDBJ databases">
        <title>Two chromosome-level genome assemblies of Korean endemic species Abeliophyllum distichum and Forsythia ovata (Oleaceae).</title>
        <authorList>
            <person name="Jang H."/>
        </authorList>
    </citation>
    <scope>NUCLEOTIDE SEQUENCE [LARGE SCALE GENOMIC DNA]</scope>
</reference>
<comment type="caution">
    <text evidence="4">The sequence shown here is derived from an EMBL/GenBank/DDBJ whole genome shotgun (WGS) entry which is preliminary data.</text>
</comment>
<sequence length="764" mass="86261">MGCSTSKLDDEESVQLCKDRKKFIKQAVEYRIKFASGHIAYIHSMQRVSAALREYIDGDEPREFLLDSFPTPPMKKTTPGFISISPKSFTINQIKSEADSTYKINYLRSGGNPSVAVEERPPQSPETVRIEAYSPVHNFGMDSIFAMQSSPMNSSSFFHYSPNNRPSFPPPSPQTSQWDFFWNPFSSLDYYGYPTRSNLDQTFLGDENDELKQVREEEGIPELEEDSEQEEIDDTENTKAKRDLKVDLDVDRDEVIVEDTDESDDSENDDETDSGTETKQHIQGLQPHEHQRIEVAKNQNIVQNNSTEAIVADCEPKSETPGFTVYVNRRPTSMAEVIKDLEDQFMMVCKSASEVSSMLEASRAQYFSTSNDLTAAKMMNPVALFRSASSRSSSSRFLVKSSTPRDEGLESSSDFFDESCMCSGSHQSTLDRLYAWEKKLYQEVRAGERIRIAYEKKCKQLRNQDVKGEDPSSVEKTRAAIRDMQTQMKVSIHSVEAVSKRIETLRDEELQPQLLELVQGLSRMWNAMAEGHQLQKRTLDEAKILLAGMPSKLSGTKKYTVMTPSLPQRLARSASNLEMELRNWRACFDSWIVSQRSYVQALTGWLLRCVRSDADKSKIPFSPRRSSGAPPIFTICIQWSRFLDTTREAPVLEGLDFFAAGVGSLYAQQLREDSRKNLGGSKRFGGESVRGMEMVEVGQFEDDVMSLEKMSEIAIRVLCAGMSVAVSSLTQFSVSSAEGYAELVQQWDNPKQPQSSDRTGQLGR</sequence>
<evidence type="ECO:0000256" key="1">
    <source>
        <dbReference type="SAM" id="MobiDB-lite"/>
    </source>
</evidence>
<feature type="compositionally biased region" description="Basic and acidic residues" evidence="1">
    <location>
        <begin position="236"/>
        <end position="255"/>
    </location>
</feature>
<proteinExistence type="predicted"/>
<evidence type="ECO:0000313" key="5">
    <source>
        <dbReference type="Proteomes" id="UP001604336"/>
    </source>
</evidence>
<evidence type="ECO:0000259" key="2">
    <source>
        <dbReference type="Pfam" id="PF04782"/>
    </source>
</evidence>
<feature type="domain" description="DUF630" evidence="3">
    <location>
        <begin position="1"/>
        <end position="59"/>
    </location>
</feature>
<dbReference type="InterPro" id="IPR006867">
    <property type="entry name" value="DUF632"/>
</dbReference>
<dbReference type="AlphaFoldDB" id="A0ABD1VAT7"/>
<evidence type="ECO:0008006" key="6">
    <source>
        <dbReference type="Google" id="ProtNLM"/>
    </source>
</evidence>
<feature type="compositionally biased region" description="Acidic residues" evidence="1">
    <location>
        <begin position="219"/>
        <end position="235"/>
    </location>
</feature>
<dbReference type="Pfam" id="PF04783">
    <property type="entry name" value="DUF630"/>
    <property type="match status" value="1"/>
</dbReference>
<evidence type="ECO:0000313" key="4">
    <source>
        <dbReference type="EMBL" id="KAL2534466.1"/>
    </source>
</evidence>
<organism evidence="4 5">
    <name type="scientific">Abeliophyllum distichum</name>
    <dbReference type="NCBI Taxonomy" id="126358"/>
    <lineage>
        <taxon>Eukaryota</taxon>
        <taxon>Viridiplantae</taxon>
        <taxon>Streptophyta</taxon>
        <taxon>Embryophyta</taxon>
        <taxon>Tracheophyta</taxon>
        <taxon>Spermatophyta</taxon>
        <taxon>Magnoliopsida</taxon>
        <taxon>eudicotyledons</taxon>
        <taxon>Gunneridae</taxon>
        <taxon>Pentapetalae</taxon>
        <taxon>asterids</taxon>
        <taxon>lamiids</taxon>
        <taxon>Lamiales</taxon>
        <taxon>Oleaceae</taxon>
        <taxon>Forsythieae</taxon>
        <taxon>Abeliophyllum</taxon>
    </lineage>
</organism>
<dbReference type="PANTHER" id="PTHR21450:SF3">
    <property type="entry name" value="DUF630 FAMILY PROTEIN (DUF630 AND DUF632)"/>
    <property type="match status" value="1"/>
</dbReference>
<evidence type="ECO:0000259" key="3">
    <source>
        <dbReference type="Pfam" id="PF04783"/>
    </source>
</evidence>
<dbReference type="PANTHER" id="PTHR21450">
    <property type="entry name" value="PROTEIN ALTERED PHOSPHATE STARVATION RESPONSE 1"/>
    <property type="match status" value="1"/>
</dbReference>
<feature type="region of interest" description="Disordered" evidence="1">
    <location>
        <begin position="217"/>
        <end position="287"/>
    </location>
</feature>
<feature type="compositionally biased region" description="Acidic residues" evidence="1">
    <location>
        <begin position="256"/>
        <end position="274"/>
    </location>
</feature>
<accession>A0ABD1VAT7</accession>
<protein>
    <recommendedName>
        <fullName evidence="6">DUF632 domain-containing protein</fullName>
    </recommendedName>
</protein>
<dbReference type="EMBL" id="JBFOLK010000002">
    <property type="protein sequence ID" value="KAL2534466.1"/>
    <property type="molecule type" value="Genomic_DNA"/>
</dbReference>
<keyword evidence="5" id="KW-1185">Reference proteome</keyword>